<dbReference type="InterPro" id="IPR023408">
    <property type="entry name" value="MscS_beta-dom_sf"/>
</dbReference>
<gene>
    <name evidence="12" type="ORF">LWI28_025757</name>
</gene>
<dbReference type="Gene3D" id="2.30.30.60">
    <property type="match status" value="1"/>
</dbReference>
<dbReference type="InterPro" id="IPR006685">
    <property type="entry name" value="MscS_channel_2nd"/>
</dbReference>
<dbReference type="AlphaFoldDB" id="A0AAD5NXT0"/>
<comment type="caution">
    <text evidence="12">The sequence shown here is derived from an EMBL/GenBank/DDBJ whole genome shotgun (WGS) entry which is preliminary data.</text>
</comment>
<sequence length="854" mass="98286">MAVDSPKRSEVVIKIDGEKTMNNNNNSTIWRESSYDFCNDKEKNTNTNNKQENGKICGGDDEEESFHFMQRSRRVDEDPPTKLIGQFMHKQRDSGEITIEFKVMDELEQPTNSDNIASHTTQTLPTVFESPTTQRISFESFPVKRRSSNSITSSPQIESEEKVVKCSSNRSFERNVSFNKKYCKLEPKSRKIVGKSKQLKEEDDPLLEEDIPDEFKKGKLSIWVLLEWTSLIVIIASLVYSLTNNKLKDKSLWKLKLWKWEVFVLVLICGRLVSSWIVKIVVFFIERNFLLRKRVLYFVYGLRNAVQNCLWFGLVLIAWHYLFDKKVKRETKSSVPRFVTKILVCLLVGVLLWLVKTLFVKVLASSFHVSTYFDRIQDSLFNQYAIETLSGPPLIELKKAEEEEERLESEIQKQENAGATISLGLNASALSSPLNGNVIGSGRLQKTPQGGKSPFISRTSSFLEDDAIRIDHLHKLNPKNVSAWNMKKLINIIRYRALSTLAEQIQDSTLEDESTTQIRSECDAKAAATKIFKNVGRGSRYICKEDLMCFIPEEEASKTMSLFEGACEEAPENRGITKKVLKNWVVNAFRERRALALTLNDTKTAVKRLHKMVDILVGIIIVVIWLLILGIATSKFLLFVSSQLVVVAFIFGNSCKTVFEAIIFLFVIHPFDVGDRCEIEGVQMVVEEMNILTTVFLRYDNQKIIYPNSVLATKPISNYYRSPDMGDAVEFCVHISTPAEKIIAMKERIIEYIEEKKKDHWYPTPLFIFKDVEELQRLRIAIWLTHKMNHQDMGERWVRRAHLVEELVRIFQELDIQYRLLPLDINVRAMPHVNSDGLSSNWTDLLAEQGDKQK</sequence>
<keyword evidence="3" id="KW-0813">Transport</keyword>
<comment type="similarity">
    <text evidence="2 9">Belongs to the MscS (TC 1.A.23) family.</text>
</comment>
<keyword evidence="8" id="KW-0407">Ion channel</keyword>
<feature type="transmembrane region" description="Helical" evidence="10">
    <location>
        <begin position="644"/>
        <end position="668"/>
    </location>
</feature>
<dbReference type="InterPro" id="IPR010920">
    <property type="entry name" value="LSM_dom_sf"/>
</dbReference>
<keyword evidence="5 10" id="KW-1133">Transmembrane helix</keyword>
<dbReference type="GO" id="GO:0008381">
    <property type="term" value="F:mechanosensitive monoatomic ion channel activity"/>
    <property type="evidence" value="ECO:0007669"/>
    <property type="project" value="TreeGrafter"/>
</dbReference>
<organism evidence="12 13">
    <name type="scientific">Acer negundo</name>
    <name type="common">Box elder</name>
    <dbReference type="NCBI Taxonomy" id="4023"/>
    <lineage>
        <taxon>Eukaryota</taxon>
        <taxon>Viridiplantae</taxon>
        <taxon>Streptophyta</taxon>
        <taxon>Embryophyta</taxon>
        <taxon>Tracheophyta</taxon>
        <taxon>Spermatophyta</taxon>
        <taxon>Magnoliopsida</taxon>
        <taxon>eudicotyledons</taxon>
        <taxon>Gunneridae</taxon>
        <taxon>Pentapetalae</taxon>
        <taxon>rosids</taxon>
        <taxon>malvids</taxon>
        <taxon>Sapindales</taxon>
        <taxon>Sapindaceae</taxon>
        <taxon>Hippocastanoideae</taxon>
        <taxon>Acereae</taxon>
        <taxon>Acer</taxon>
    </lineage>
</organism>
<dbReference type="GO" id="GO:0006820">
    <property type="term" value="P:monoatomic anion transport"/>
    <property type="evidence" value="ECO:0007669"/>
    <property type="project" value="TreeGrafter"/>
</dbReference>
<evidence type="ECO:0000256" key="8">
    <source>
        <dbReference type="ARBA" id="ARBA00023303"/>
    </source>
</evidence>
<dbReference type="InterPro" id="IPR016688">
    <property type="entry name" value="MscS-like_plants/fungi"/>
</dbReference>
<dbReference type="PANTHER" id="PTHR31618">
    <property type="entry name" value="MECHANOSENSITIVE ION CHANNEL PROTEIN 5"/>
    <property type="match status" value="1"/>
</dbReference>
<evidence type="ECO:0000256" key="5">
    <source>
        <dbReference type="ARBA" id="ARBA00022989"/>
    </source>
</evidence>
<evidence type="ECO:0000256" key="4">
    <source>
        <dbReference type="ARBA" id="ARBA00022692"/>
    </source>
</evidence>
<feature type="domain" description="Mechanosensitive ion channel MscS" evidence="11">
    <location>
        <begin position="663"/>
        <end position="720"/>
    </location>
</feature>
<comment type="subcellular location">
    <subcellularLocation>
        <location evidence="1">Membrane</location>
        <topology evidence="1">Multi-pass membrane protein</topology>
    </subcellularLocation>
</comment>
<evidence type="ECO:0000256" key="6">
    <source>
        <dbReference type="ARBA" id="ARBA00023065"/>
    </source>
</evidence>
<evidence type="ECO:0000256" key="10">
    <source>
        <dbReference type="SAM" id="Phobius"/>
    </source>
</evidence>
<evidence type="ECO:0000256" key="9">
    <source>
        <dbReference type="PIRNR" id="PIRNR017209"/>
    </source>
</evidence>
<evidence type="ECO:0000256" key="1">
    <source>
        <dbReference type="ARBA" id="ARBA00004141"/>
    </source>
</evidence>
<dbReference type="SUPFAM" id="SSF50182">
    <property type="entry name" value="Sm-like ribonucleoproteins"/>
    <property type="match status" value="1"/>
</dbReference>
<evidence type="ECO:0000256" key="7">
    <source>
        <dbReference type="ARBA" id="ARBA00023136"/>
    </source>
</evidence>
<feature type="transmembrane region" description="Helical" evidence="10">
    <location>
        <begin position="262"/>
        <end position="285"/>
    </location>
</feature>
<dbReference type="GO" id="GO:0050982">
    <property type="term" value="P:detection of mechanical stimulus"/>
    <property type="evidence" value="ECO:0007669"/>
    <property type="project" value="UniProtKB-ARBA"/>
</dbReference>
<reference evidence="12" key="2">
    <citation type="submission" date="2023-02" db="EMBL/GenBank/DDBJ databases">
        <authorList>
            <person name="Swenson N.G."/>
            <person name="Wegrzyn J.L."/>
            <person name="Mcevoy S.L."/>
        </authorList>
    </citation>
    <scope>NUCLEOTIDE SEQUENCE</scope>
    <source>
        <strain evidence="12">91603</strain>
        <tissue evidence="12">Leaf</tissue>
    </source>
</reference>
<reference evidence="12" key="1">
    <citation type="journal article" date="2022" name="Plant J.">
        <title>Strategies of tolerance reflected in two North American maple genomes.</title>
        <authorList>
            <person name="McEvoy S.L."/>
            <person name="Sezen U.U."/>
            <person name="Trouern-Trend A."/>
            <person name="McMahon S.M."/>
            <person name="Schaberg P.G."/>
            <person name="Yang J."/>
            <person name="Wegrzyn J.L."/>
            <person name="Swenson N.G."/>
        </authorList>
    </citation>
    <scope>NUCLEOTIDE SEQUENCE</scope>
    <source>
        <strain evidence="12">91603</strain>
    </source>
</reference>
<feature type="transmembrane region" description="Helical" evidence="10">
    <location>
        <begin position="335"/>
        <end position="355"/>
    </location>
</feature>
<feature type="transmembrane region" description="Helical" evidence="10">
    <location>
        <begin position="220"/>
        <end position="242"/>
    </location>
</feature>
<dbReference type="PANTHER" id="PTHR31618:SF1">
    <property type="entry name" value="EF-HAND DOMAIN-CONTAINING PROTEIN"/>
    <property type="match status" value="1"/>
</dbReference>
<keyword evidence="4 10" id="KW-0812">Transmembrane</keyword>
<dbReference type="Pfam" id="PF00924">
    <property type="entry name" value="MS_channel_2nd"/>
    <property type="match status" value="1"/>
</dbReference>
<keyword evidence="6" id="KW-0406">Ion transport</keyword>
<evidence type="ECO:0000313" key="12">
    <source>
        <dbReference type="EMBL" id="KAI9187230.1"/>
    </source>
</evidence>
<dbReference type="GO" id="GO:0005886">
    <property type="term" value="C:plasma membrane"/>
    <property type="evidence" value="ECO:0007669"/>
    <property type="project" value="UniProtKB-UniRule"/>
</dbReference>
<dbReference type="EMBL" id="JAJSOW010000100">
    <property type="protein sequence ID" value="KAI9187230.1"/>
    <property type="molecule type" value="Genomic_DNA"/>
</dbReference>
<evidence type="ECO:0000313" key="13">
    <source>
        <dbReference type="Proteomes" id="UP001064489"/>
    </source>
</evidence>
<feature type="transmembrane region" description="Helical" evidence="10">
    <location>
        <begin position="613"/>
        <end position="632"/>
    </location>
</feature>
<evidence type="ECO:0000256" key="2">
    <source>
        <dbReference type="ARBA" id="ARBA00008017"/>
    </source>
</evidence>
<keyword evidence="13" id="KW-1185">Reference proteome</keyword>
<name>A0AAD5NXT0_ACENE</name>
<proteinExistence type="inferred from homology"/>
<evidence type="ECO:0000259" key="11">
    <source>
        <dbReference type="Pfam" id="PF00924"/>
    </source>
</evidence>
<protein>
    <recommendedName>
        <fullName evidence="9">Mechanosensitive ion channel protein</fullName>
    </recommendedName>
</protein>
<keyword evidence="7 9" id="KW-0472">Membrane</keyword>
<accession>A0AAD5NXT0</accession>
<feature type="transmembrane region" description="Helical" evidence="10">
    <location>
        <begin position="305"/>
        <end position="323"/>
    </location>
</feature>
<dbReference type="PIRSF" id="PIRSF017209">
    <property type="entry name" value="Memb_At2g17000_prd"/>
    <property type="match status" value="1"/>
</dbReference>
<dbReference type="Proteomes" id="UP001064489">
    <property type="component" value="Chromosome 3"/>
</dbReference>
<dbReference type="FunFam" id="2.30.30.60:FF:000003">
    <property type="entry name" value="Predicted mechanosensitive ion channel"/>
    <property type="match status" value="1"/>
</dbReference>
<evidence type="ECO:0000256" key="3">
    <source>
        <dbReference type="ARBA" id="ARBA00022448"/>
    </source>
</evidence>